<evidence type="ECO:0000313" key="4">
    <source>
        <dbReference type="Proteomes" id="UP001516023"/>
    </source>
</evidence>
<protein>
    <recommendedName>
        <fullName evidence="2">BRCT domain-containing protein</fullName>
    </recommendedName>
</protein>
<dbReference type="InterPro" id="IPR011009">
    <property type="entry name" value="Kinase-like_dom_sf"/>
</dbReference>
<feature type="region of interest" description="Disordered" evidence="1">
    <location>
        <begin position="1160"/>
        <end position="1186"/>
    </location>
</feature>
<feature type="region of interest" description="Disordered" evidence="1">
    <location>
        <begin position="1051"/>
        <end position="1073"/>
    </location>
</feature>
<feature type="compositionally biased region" description="Basic and acidic residues" evidence="1">
    <location>
        <begin position="246"/>
        <end position="263"/>
    </location>
</feature>
<feature type="compositionally biased region" description="Basic residues" evidence="1">
    <location>
        <begin position="553"/>
        <end position="564"/>
    </location>
</feature>
<dbReference type="Gene3D" id="3.40.50.10190">
    <property type="entry name" value="BRCT domain"/>
    <property type="match status" value="2"/>
</dbReference>
<dbReference type="EMBL" id="JABMIG020000016">
    <property type="protein sequence ID" value="KAL3802984.1"/>
    <property type="molecule type" value="Genomic_DNA"/>
</dbReference>
<feature type="region of interest" description="Disordered" evidence="1">
    <location>
        <begin position="636"/>
        <end position="764"/>
    </location>
</feature>
<sequence>MPRVHGIDLARRRRHVSFADSAIFSSSGFTSESSPDATEVSGAEEASAAVSSAAKSPVFSPSKNIVVDAKVGNSNDAARDCSLDTMTRVNVMSDSSNCNSSNVTNRGSRHEVKVSSASKIMPLSKDALEHIEFSSKSFSVPILTPKDTDSPQNREMERLEIGCNGIAPPLDRQQVTVRKEVMMDRMMLGNFHDDDAQFRHEKRDNCHGECIGNIDVNETASSNQYDTSDAAPSKDKTVESNQTKTTEPEPRQKPLPETSKDASGEFSARKQSRHVNPHSLWLYNRCATALNAMQTGESPLDLGLKILNTLEKSSEIDKAHESQEDLSKLQHRLFVSIGGGKRRDLNLVFDVCEKREVLRDFDMKESLMEVASMKEFEGECSNAVDSGDGEEIVNDSVGMNAGAISDTAEKQAYHDGISNGLASMAVTSAQKVEAYNAPINDGVKRTVDLNIEVVEDDQTQVSRKPETHLNSAHESESLKEANLKANALKPPIDDETESSIHDKRAFPKHLRDDMMLQNAPSAFKKDASISTNKDAPKQPYDYNSHKNAASSSKKPRSRHKKRSSCKLYLDFDPAVSKDDIGMVDSKSMGSTSNHTSPLKIDDDATIPEDFPVSKHGLEMHDDIEWSFVPSDVQVAQGAGVSSPSRRVTRSMGSLASNQSEEYKNSVREKLQEHGVDSPSVNRSVNPRDENDDAACVAAPNNDISTLEEKPVQEGNSKVATKQKSRGLARKDRGAEASSNGSEEEEEGDSNGSLVIHNKSRRKRSYRRGPVRVMFTGFNPTQLHKQMIRSIGAELVENVEDAATATHIIPIISLTHFPFYFSKVSKILNIKWLEESCTQQQLLDTKDFLHVDDAEAEKRYSFSMRETIQNGNNVRRARGGVLGGRWIYICKGVAGNLAPSTKELHLIIEAAGGAVLRSLSSSLSYDPAHMIIITSDPRTHSQLNENGIEQHIANGAKMRTTSWLFHTIITQRFDDIDDHRNTEPCDRMSSKNDGSHFSRLVRCESHESLVSTLSVSPVKRSGRSALGRKRNVNKATDASICSVSSRGSMVSHLEYAQSSSQSKRRRKEIETNGAPKLASKNCKQFLSRDQFLSMFLPLTKPSSSAVDTAETQTRMLWATYLNKVESEETTPKVPKVTKGIRCRRGRKRTLSPLVTCTSTIPGPVISEGTPRSEKKVSPTTPYHASASKSSPDIDEYLSWEAYVLFTIRARAATLERNRDAIPLQFKPAIHTFPRPVAIDYSMKKLCLIVETNHGPAKFPETTQQQVFGTLQDVFDLHRKYQTSGPIPESVLAQLAILAIQAVSTMHACGVVHNEISLNSFLIVRASACESSEESSRDHESQWYLQIIGFGYKSLVLNCQQLASENIRCEDGHFEHDYKGLANVVHVLITGGMPITLTEVFGRVEFTSKAFLKGNLFLRGALSWCALLDALMGIGDDFDLKPIQLHYPFDVFKVEPSDSNKDARRLVEKETRLKAEAHTLARREANYRHEISEIHKKLEENRTLYESNLEIERRIVQKETELLRKEAEIASEEAHIKEIKEGLLVLHCPRVILFRLKAQFVLVNSMNTALQSALVPGTELEEEMVADHQHYSSNMASLSQVKQIIQRRLENVTPDILQFQGLRSICVPFKILEVLP</sequence>
<feature type="region of interest" description="Disordered" evidence="1">
    <location>
        <begin position="221"/>
        <end position="272"/>
    </location>
</feature>
<feature type="domain" description="BRCT" evidence="2">
    <location>
        <begin position="769"/>
        <end position="849"/>
    </location>
</feature>
<name>A0ABD3QS23_9STRA</name>
<evidence type="ECO:0000256" key="1">
    <source>
        <dbReference type="SAM" id="MobiDB-lite"/>
    </source>
</evidence>
<organism evidence="3 4">
    <name type="scientific">Cyclotella cryptica</name>
    <dbReference type="NCBI Taxonomy" id="29204"/>
    <lineage>
        <taxon>Eukaryota</taxon>
        <taxon>Sar</taxon>
        <taxon>Stramenopiles</taxon>
        <taxon>Ochrophyta</taxon>
        <taxon>Bacillariophyta</taxon>
        <taxon>Coscinodiscophyceae</taxon>
        <taxon>Thalassiosirophycidae</taxon>
        <taxon>Stephanodiscales</taxon>
        <taxon>Stephanodiscaceae</taxon>
        <taxon>Cyclotella</taxon>
    </lineage>
</organism>
<gene>
    <name evidence="3" type="ORF">HJC23_011607</name>
</gene>
<dbReference type="Proteomes" id="UP001516023">
    <property type="component" value="Unassembled WGS sequence"/>
</dbReference>
<feature type="compositionally biased region" description="Basic and acidic residues" evidence="1">
    <location>
        <begin position="463"/>
        <end position="479"/>
    </location>
</feature>
<keyword evidence="4" id="KW-1185">Reference proteome</keyword>
<feature type="compositionally biased region" description="Basic and acidic residues" evidence="1">
    <location>
        <begin position="660"/>
        <end position="675"/>
    </location>
</feature>
<evidence type="ECO:0000259" key="2">
    <source>
        <dbReference type="PROSITE" id="PS50172"/>
    </source>
</evidence>
<dbReference type="SUPFAM" id="SSF52113">
    <property type="entry name" value="BRCT domain"/>
    <property type="match status" value="1"/>
</dbReference>
<feature type="compositionally biased region" description="Polar residues" evidence="1">
    <location>
        <begin position="639"/>
        <end position="659"/>
    </location>
</feature>
<dbReference type="Gene3D" id="1.10.510.10">
    <property type="entry name" value="Transferase(Phosphotransferase) domain 1"/>
    <property type="match status" value="1"/>
</dbReference>
<reference evidence="3 4" key="1">
    <citation type="journal article" date="2020" name="G3 (Bethesda)">
        <title>Improved Reference Genome for Cyclotella cryptica CCMP332, a Model for Cell Wall Morphogenesis, Salinity Adaptation, and Lipid Production in Diatoms (Bacillariophyta).</title>
        <authorList>
            <person name="Roberts W.R."/>
            <person name="Downey K.M."/>
            <person name="Ruck E.C."/>
            <person name="Traller J.C."/>
            <person name="Alverson A.J."/>
        </authorList>
    </citation>
    <scope>NUCLEOTIDE SEQUENCE [LARGE SCALE GENOMIC DNA]</scope>
    <source>
        <strain evidence="3 4">CCMP332</strain>
    </source>
</reference>
<feature type="region of interest" description="Disordered" evidence="1">
    <location>
        <begin position="456"/>
        <end position="479"/>
    </location>
</feature>
<dbReference type="InterPro" id="IPR036420">
    <property type="entry name" value="BRCT_dom_sf"/>
</dbReference>
<feature type="region of interest" description="Disordered" evidence="1">
    <location>
        <begin position="586"/>
        <end position="606"/>
    </location>
</feature>
<feature type="compositionally biased region" description="Polar residues" evidence="1">
    <location>
        <begin position="587"/>
        <end position="596"/>
    </location>
</feature>
<dbReference type="InterPro" id="IPR001357">
    <property type="entry name" value="BRCT_dom"/>
</dbReference>
<feature type="region of interest" description="Disordered" evidence="1">
    <location>
        <begin position="522"/>
        <end position="564"/>
    </location>
</feature>
<accession>A0ABD3QS23</accession>
<dbReference type="CDD" id="cd17744">
    <property type="entry name" value="BRCT_MDC1_rpt1"/>
    <property type="match status" value="1"/>
</dbReference>
<dbReference type="SUPFAM" id="SSF56112">
    <property type="entry name" value="Protein kinase-like (PK-like)"/>
    <property type="match status" value="1"/>
</dbReference>
<dbReference type="PROSITE" id="PS50172">
    <property type="entry name" value="BRCT"/>
    <property type="match status" value="2"/>
</dbReference>
<proteinExistence type="predicted"/>
<comment type="caution">
    <text evidence="3">The sequence shown here is derived from an EMBL/GenBank/DDBJ whole genome shotgun (WGS) entry which is preliminary data.</text>
</comment>
<feature type="compositionally biased region" description="Polar residues" evidence="1">
    <location>
        <begin position="1176"/>
        <end position="1186"/>
    </location>
</feature>
<feature type="domain" description="BRCT" evidence="2">
    <location>
        <begin position="876"/>
        <end position="980"/>
    </location>
</feature>
<evidence type="ECO:0000313" key="3">
    <source>
        <dbReference type="EMBL" id="KAL3802984.1"/>
    </source>
</evidence>